<comment type="caution">
    <text evidence="7">The sequence shown here is derived from an EMBL/GenBank/DDBJ whole genome shotgun (WGS) entry which is preliminary data.</text>
</comment>
<keyword evidence="8" id="KW-1185">Reference proteome</keyword>
<keyword evidence="3" id="KW-0378">Hydrolase</keyword>
<evidence type="ECO:0000256" key="2">
    <source>
        <dbReference type="ARBA" id="ARBA00022737"/>
    </source>
</evidence>
<keyword evidence="1" id="KW-0645">Protease</keyword>
<evidence type="ECO:0000259" key="6">
    <source>
        <dbReference type="PROSITE" id="PS51829"/>
    </source>
</evidence>
<evidence type="ECO:0000259" key="5">
    <source>
        <dbReference type="PROSITE" id="PS50825"/>
    </source>
</evidence>
<feature type="transmembrane region" description="Helical" evidence="4">
    <location>
        <begin position="14"/>
        <end position="34"/>
    </location>
</feature>
<reference evidence="7" key="1">
    <citation type="submission" date="2021-07" db="EMBL/GenBank/DDBJ databases">
        <title>Aureisphaera sp. CAU 1614 isolated from sea sediment.</title>
        <authorList>
            <person name="Kim W."/>
        </authorList>
    </citation>
    <scope>NUCLEOTIDE SEQUENCE</scope>
    <source>
        <strain evidence="7">CAU 1614</strain>
    </source>
</reference>
<proteinExistence type="predicted"/>
<feature type="domain" description="HYR" evidence="5">
    <location>
        <begin position="405"/>
        <end position="488"/>
    </location>
</feature>
<dbReference type="InterPro" id="IPR002884">
    <property type="entry name" value="P_dom"/>
</dbReference>
<dbReference type="InterPro" id="IPR003410">
    <property type="entry name" value="HYR_dom"/>
</dbReference>
<dbReference type="Pfam" id="PF02494">
    <property type="entry name" value="HYR"/>
    <property type="match status" value="1"/>
</dbReference>
<feature type="domain" description="P/Homo B" evidence="6">
    <location>
        <begin position="525"/>
        <end position="693"/>
    </location>
</feature>
<accession>A0A9X1JVD9</accession>
<feature type="non-terminal residue" evidence="7">
    <location>
        <position position="1010"/>
    </location>
</feature>
<protein>
    <submittedName>
        <fullName evidence="7">Proprotein convertase P-domain-containing protein</fullName>
    </submittedName>
</protein>
<dbReference type="AlphaFoldDB" id="A0A9X1JVD9"/>
<evidence type="ECO:0000313" key="8">
    <source>
        <dbReference type="Proteomes" id="UP001138686"/>
    </source>
</evidence>
<name>A0A9X1JVD9_9FLAO</name>
<dbReference type="InterPro" id="IPR043555">
    <property type="entry name" value="SRPX-like"/>
</dbReference>
<keyword evidence="4" id="KW-1133">Transmembrane helix</keyword>
<keyword evidence="4" id="KW-0472">Membrane</keyword>
<dbReference type="PANTHER" id="PTHR46343">
    <property type="entry name" value="HYR DOMAIN-CONTAINING PROTEIN"/>
    <property type="match status" value="1"/>
</dbReference>
<feature type="transmembrane region" description="Helical" evidence="4">
    <location>
        <begin position="41"/>
        <end position="57"/>
    </location>
</feature>
<keyword evidence="4" id="KW-0812">Transmembrane</keyword>
<keyword evidence="2" id="KW-0677">Repeat</keyword>
<evidence type="ECO:0000256" key="1">
    <source>
        <dbReference type="ARBA" id="ARBA00022670"/>
    </source>
</evidence>
<organism evidence="7 8">
    <name type="scientific">Halomarinibacterium sedimenti</name>
    <dbReference type="NCBI Taxonomy" id="2857106"/>
    <lineage>
        <taxon>Bacteria</taxon>
        <taxon>Pseudomonadati</taxon>
        <taxon>Bacteroidota</taxon>
        <taxon>Flavobacteriia</taxon>
        <taxon>Flavobacteriales</taxon>
        <taxon>Flavobacteriaceae</taxon>
        <taxon>Halomarinibacterium</taxon>
    </lineage>
</organism>
<dbReference type="EMBL" id="JAHWDP010000003">
    <property type="protein sequence ID" value="MBW2937879.1"/>
    <property type="molecule type" value="Genomic_DNA"/>
</dbReference>
<evidence type="ECO:0000313" key="7">
    <source>
        <dbReference type="EMBL" id="MBW2937879.1"/>
    </source>
</evidence>
<dbReference type="Pfam" id="PF01483">
    <property type="entry name" value="P_proprotein"/>
    <property type="match status" value="3"/>
</dbReference>
<gene>
    <name evidence="7" type="ORF">KXJ69_07145</name>
</gene>
<dbReference type="Proteomes" id="UP001138686">
    <property type="component" value="Unassembled WGS sequence"/>
</dbReference>
<feature type="domain" description="P/Homo B" evidence="6">
    <location>
        <begin position="738"/>
        <end position="900"/>
    </location>
</feature>
<dbReference type="PROSITE" id="PS51829">
    <property type="entry name" value="P_HOMO_B"/>
    <property type="match status" value="3"/>
</dbReference>
<dbReference type="PANTHER" id="PTHR46343:SF2">
    <property type="entry name" value="SUSHI_VON WILLEBRAND FACTOR TYPE A_EGF_PENTRAXIN DOMAIN-CONTAINING 1"/>
    <property type="match status" value="1"/>
</dbReference>
<dbReference type="GO" id="GO:0006508">
    <property type="term" value="P:proteolysis"/>
    <property type="evidence" value="ECO:0007669"/>
    <property type="project" value="UniProtKB-KW"/>
</dbReference>
<evidence type="ECO:0000256" key="3">
    <source>
        <dbReference type="ARBA" id="ARBA00022801"/>
    </source>
</evidence>
<evidence type="ECO:0000256" key="4">
    <source>
        <dbReference type="SAM" id="Phobius"/>
    </source>
</evidence>
<feature type="domain" description="P/Homo B" evidence="6">
    <location>
        <begin position="933"/>
        <end position="1010"/>
    </location>
</feature>
<dbReference type="PROSITE" id="PS50825">
    <property type="entry name" value="HYR"/>
    <property type="match status" value="1"/>
</dbReference>
<sequence>MSIYEPFNHTKNCYLLFNYGLFFQLHLIEILNLINSMKKTTFLFFVLLVTSFFWQVNAQKDRYATARGIDASSYQDPGQNRALNAVIYNTTHLSTTGAEITTTTGGPNHSMGDAILLAGTERQLTSITVDLFNLASAAPYNLTVRVYTACPTSGATGPCGSGPGILVPGSTFTQAITPGTLGFLYQRTLTFPAPVNVSTEVDNTITVMLTASRNDVFWVLGETPVVGAMPVGETGNGFVTRCGSATSNNGCTRNFGLPNNFAMTIRASGPPPNDLCANAIVVDNGTYNGYTTFGSIDAPGAFCGTAAQTAPDVWYMFDDISNSGMNVTATTCSPNTNYDTKISVYRGVCGALVCVGGNDDDFSCPSGGLQSTVNFTTDGSSNYYIMVHGFSTSNGVFDLNISGIIIGSAPLIACPSDITINNDPGQCGAVMNFSGTAIDAEDGDISANIIATPPSGSFFPVGTTTVTMEVTDSDGNTVSCDFDITVVDNEAPVVACQDVTVALDANGDYNLTIAEVLLSANDNCGVASIAFEDPNAADVTECGPNGLPIPATGTGPGAMNPSPAVVTTVGTVGVDYAIDRVDLDLTHTFDADLDITLTSPNGLVLDLSSDNGGAGDNYTNTVFMDGFPSITTGTAPFTGTFQPEGGPMNAFFAGEPVNGNWTLNIFDDAGGDSGVLNNYCITFASLAPATVPSIDLTCANVGANTFTVVVTDVNGNTSTCETEVTVQDIIAPVLQCIGEPAPVTDSASASPGLPFGAAPTVVTSTIDVTDDFIITDLNVDVNISHTWVGDVIVTLESPSGTMVTIIDRPGDITAPPDGCAGDNIVATLDDEAATPVEDECAAGTPTINGSFIPNNPLSAFDGESTLGTWTMTVEDAFPAFDDGVFNSWAIHYTHNVTAAPYDAILDGTTGTVTVNASDLLLSVDEACGYTVSFGAGGSPINECGDGLPAAIDENLPPTESTATVAESGVLGTDYAIDTVTLDITHTFDGDLDIELISPAGTVLMLSDQNG</sequence>
<dbReference type="GO" id="GO:0004252">
    <property type="term" value="F:serine-type endopeptidase activity"/>
    <property type="evidence" value="ECO:0007669"/>
    <property type="project" value="InterPro"/>
</dbReference>